<dbReference type="OrthoDB" id="10636141at2759"/>
<keyword evidence="1" id="KW-0812">Transmembrane</keyword>
<keyword evidence="1" id="KW-1133">Transmembrane helix</keyword>
<dbReference type="EMBL" id="KZ679256">
    <property type="protein sequence ID" value="PTB46432.1"/>
    <property type="molecule type" value="Genomic_DNA"/>
</dbReference>
<evidence type="ECO:0000313" key="2">
    <source>
        <dbReference type="EMBL" id="PTB46432.1"/>
    </source>
</evidence>
<dbReference type="Proteomes" id="UP000240493">
    <property type="component" value="Unassembled WGS sequence"/>
</dbReference>
<accession>A0A2T3ZNQ2</accession>
<proteinExistence type="predicted"/>
<reference evidence="2 3" key="1">
    <citation type="submission" date="2016-07" db="EMBL/GenBank/DDBJ databases">
        <title>Multiple horizontal gene transfer events from other fungi enriched the ability of initially mycotrophic Trichoderma (Ascomycota) to feed on dead plant biomass.</title>
        <authorList>
            <consortium name="DOE Joint Genome Institute"/>
            <person name="Aerts A."/>
            <person name="Atanasova L."/>
            <person name="Chenthamara K."/>
            <person name="Zhang J."/>
            <person name="Grujic M."/>
            <person name="Henrissat B."/>
            <person name="Kuo A."/>
            <person name="Salamov A."/>
            <person name="Lipzen A."/>
            <person name="Labutti K."/>
            <person name="Barry K."/>
            <person name="Miao Y."/>
            <person name="Rahimi M.J."/>
            <person name="Shen Q."/>
            <person name="Grigoriev I.V."/>
            <person name="Kubicek C.P."/>
            <person name="Druzhinina I.S."/>
        </authorList>
    </citation>
    <scope>NUCLEOTIDE SEQUENCE [LARGE SCALE GENOMIC DNA]</scope>
    <source>
        <strain evidence="2 3">CBS 433.97</strain>
    </source>
</reference>
<feature type="transmembrane region" description="Helical" evidence="1">
    <location>
        <begin position="292"/>
        <end position="314"/>
    </location>
</feature>
<dbReference type="AlphaFoldDB" id="A0A2T3ZNQ2"/>
<evidence type="ECO:0000313" key="3">
    <source>
        <dbReference type="Proteomes" id="UP000240493"/>
    </source>
</evidence>
<gene>
    <name evidence="2" type="ORF">M441DRAFT_216390</name>
</gene>
<name>A0A2T3ZNQ2_TRIA4</name>
<evidence type="ECO:0000256" key="1">
    <source>
        <dbReference type="SAM" id="Phobius"/>
    </source>
</evidence>
<keyword evidence="3" id="KW-1185">Reference proteome</keyword>
<protein>
    <submittedName>
        <fullName evidence="2">Uncharacterized protein</fullName>
    </submittedName>
</protein>
<organism evidence="2 3">
    <name type="scientific">Trichoderma asperellum (strain ATCC 204424 / CBS 433.97 / NBRC 101777)</name>
    <dbReference type="NCBI Taxonomy" id="1042311"/>
    <lineage>
        <taxon>Eukaryota</taxon>
        <taxon>Fungi</taxon>
        <taxon>Dikarya</taxon>
        <taxon>Ascomycota</taxon>
        <taxon>Pezizomycotina</taxon>
        <taxon>Sordariomycetes</taxon>
        <taxon>Hypocreomycetidae</taxon>
        <taxon>Hypocreales</taxon>
        <taxon>Hypocreaceae</taxon>
        <taxon>Trichoderma</taxon>
    </lineage>
</organism>
<sequence length="364" mass="40295">MAARWPEPSLSMSVRALPCASTWYLQHLYMQASTRALQYKPRGMHVHVRTAQQAPGLLQGSSTCLKVLESACRRRDAELVLLHAPESAAVPLLLCFCCNVRSYWPGSLGSPLHALPALCYPPKRANLSQLQAPRDRTVRGVLHPWQPANLTLAWPSRCHCQVPWGVATFARSNLSSFDFSASKGGCSSPQPITITISIEPIAARRLSLSSFFLFSSCPKPSPFCFLVRQLFLLLLSRRCLSAQQAFCSAFVVPPFPSAFAVFEPSSTCFLFSLFTTLGVALYCTYADVSDCIVSVLCIYLSFFLFTSCYFHYLVTGSARKLYFFFNLSFSPSEPVVPQSPSSTSKVITLIRTTDICTTPMCLRS</sequence>
<keyword evidence="1" id="KW-0472">Membrane</keyword>